<evidence type="ECO:0000313" key="2">
    <source>
        <dbReference type="Proteomes" id="UP000199643"/>
    </source>
</evidence>
<accession>A0A1G8ELB4</accession>
<keyword evidence="2" id="KW-1185">Reference proteome</keyword>
<protein>
    <submittedName>
        <fullName evidence="1">Uncharacterized protein</fullName>
    </submittedName>
</protein>
<gene>
    <name evidence="1" type="ORF">SAMN05421827_1414</name>
</gene>
<proteinExistence type="predicted"/>
<name>A0A1G8ELB4_9SPHI</name>
<evidence type="ECO:0000313" key="1">
    <source>
        <dbReference type="EMBL" id="SDH70704.1"/>
    </source>
</evidence>
<sequence>MRVKKLAYQIDYFNDYAQQNLNKLLNFDFYRVVLENMFLKKLL</sequence>
<dbReference type="Proteomes" id="UP000199643">
    <property type="component" value="Unassembled WGS sequence"/>
</dbReference>
<organism evidence="1 2">
    <name type="scientific">Pedobacter terrae</name>
    <dbReference type="NCBI Taxonomy" id="405671"/>
    <lineage>
        <taxon>Bacteria</taxon>
        <taxon>Pseudomonadati</taxon>
        <taxon>Bacteroidota</taxon>
        <taxon>Sphingobacteriia</taxon>
        <taxon>Sphingobacteriales</taxon>
        <taxon>Sphingobacteriaceae</taxon>
        <taxon>Pedobacter</taxon>
    </lineage>
</organism>
<reference evidence="2" key="1">
    <citation type="submission" date="2016-10" db="EMBL/GenBank/DDBJ databases">
        <authorList>
            <person name="Varghese N."/>
            <person name="Submissions S."/>
        </authorList>
    </citation>
    <scope>NUCLEOTIDE SEQUENCE [LARGE SCALE GENOMIC DNA]</scope>
    <source>
        <strain evidence="2">DSM 17933</strain>
    </source>
</reference>
<dbReference type="AlphaFoldDB" id="A0A1G8ELB4"/>
<dbReference type="STRING" id="405671.SAMN05421827_1414"/>
<dbReference type="EMBL" id="FNCH01000041">
    <property type="protein sequence ID" value="SDH70704.1"/>
    <property type="molecule type" value="Genomic_DNA"/>
</dbReference>